<dbReference type="SUPFAM" id="SSF55120">
    <property type="entry name" value="Pseudouridine synthase"/>
    <property type="match status" value="1"/>
</dbReference>
<keyword evidence="4" id="KW-0413">Isomerase</keyword>
<evidence type="ECO:0000313" key="10">
    <source>
        <dbReference type="Proteomes" id="UP000322667"/>
    </source>
</evidence>
<dbReference type="AlphaFoldDB" id="A0A5D2QHU2"/>
<evidence type="ECO:0000313" key="9">
    <source>
        <dbReference type="EMBL" id="TYI27733.1"/>
    </source>
</evidence>
<dbReference type="GO" id="GO:0003723">
    <property type="term" value="F:RNA binding"/>
    <property type="evidence" value="ECO:0007669"/>
    <property type="project" value="InterPro"/>
</dbReference>
<gene>
    <name evidence="9" type="ORF">ES332_A05G197100v1</name>
</gene>
<dbReference type="Gene3D" id="3.30.70.3190">
    <property type="match status" value="1"/>
</dbReference>
<evidence type="ECO:0000256" key="4">
    <source>
        <dbReference type="ARBA" id="ARBA00023235"/>
    </source>
</evidence>
<organism evidence="9 10">
    <name type="scientific">Gossypium tomentosum</name>
    <name type="common">Hawaiian cotton</name>
    <name type="synonym">Gossypium sandvicense</name>
    <dbReference type="NCBI Taxonomy" id="34277"/>
    <lineage>
        <taxon>Eukaryota</taxon>
        <taxon>Viridiplantae</taxon>
        <taxon>Streptophyta</taxon>
        <taxon>Embryophyta</taxon>
        <taxon>Tracheophyta</taxon>
        <taxon>Spermatophyta</taxon>
        <taxon>Magnoliopsida</taxon>
        <taxon>eudicotyledons</taxon>
        <taxon>Gunneridae</taxon>
        <taxon>Pentapetalae</taxon>
        <taxon>rosids</taxon>
        <taxon>malvids</taxon>
        <taxon>Malvales</taxon>
        <taxon>Malvaceae</taxon>
        <taxon>Malvoideae</taxon>
        <taxon>Gossypium</taxon>
    </lineage>
</organism>
<dbReference type="Proteomes" id="UP000322667">
    <property type="component" value="Chromosome A05"/>
</dbReference>
<dbReference type="Gene3D" id="3.30.70.2510">
    <property type="match status" value="1"/>
</dbReference>
<evidence type="ECO:0000256" key="3">
    <source>
        <dbReference type="ARBA" id="ARBA00022694"/>
    </source>
</evidence>
<sequence length="579" mass="66483">MSNEVESPQVSDAMEVAQLSSLAAVDSHAGSCEAEMPSRLLNDAVRSLPYHVVKDLLSIGVCSRCVLRILGTEDHIYCHSSFSQSMLCSVLEEVTSFKSEGDFQFCSVCSGILQLSYRDDKETLVKMKSPNDMALVIAELVKKEGHQVDGFSLEVSIPQFILENESSLLSGMKKRYESEPWFQERLLSKCVSVKDVLKFAITKPLETLLDTKASASSFRIRLTYTHKMALENSVERNQGFKRRKIGTENGLQNVNDESVVANKDCSDYPTNETIAVTGRSSLKVPIDKVSEPCHLVYLCYRTHIYLCGRYLKYSRNVSQTRWIIDEERMGEASVEEIIGSNILPMCRGDNYKFHAAGREDIDVRMLGSGRPFLLEIQNARQVPSKETVKEIESKINGLENKLVGVKNLQVVGSQGWTLMREGEAEKQKQYCALVWISRPLEDEDVCSISLLHDMQILQKTPIRVLHRRSPLEREKIIHWMKIERIAESSQYFLLHLCTQAGTYIKEFVHGDFGRTQPRYYTKLKMISLYYQLVMIMEKHQVLLDDYSYHFLYYWINPRMQSRDIAARRYRRENGFFLSK</sequence>
<evidence type="ECO:0000256" key="5">
    <source>
        <dbReference type="ARBA" id="ARBA00075270"/>
    </source>
</evidence>
<keyword evidence="10" id="KW-1185">Reference proteome</keyword>
<dbReference type="PANTHER" id="PTHR21568:SF0">
    <property type="entry name" value="TRNA PSEUDOURIDINE SYNTHASE PUS10"/>
    <property type="match status" value="1"/>
</dbReference>
<dbReference type="Pfam" id="PF21238">
    <property type="entry name" value="Pus10_C"/>
    <property type="match status" value="1"/>
</dbReference>
<dbReference type="FunFam" id="3.30.70.2510:FF:000001">
    <property type="entry name" value="tRNA pseudouridine synthase Pus10"/>
    <property type="match status" value="1"/>
</dbReference>
<evidence type="ECO:0000256" key="2">
    <source>
        <dbReference type="ARBA" id="ARBA00012787"/>
    </source>
</evidence>
<dbReference type="EC" id="5.4.99.25" evidence="2"/>
<keyword evidence="3" id="KW-0819">tRNA processing</keyword>
<dbReference type="InterPro" id="IPR020103">
    <property type="entry name" value="PsdUridine_synth_cat_dom_sf"/>
</dbReference>
<protein>
    <recommendedName>
        <fullName evidence="2">tRNA pseudouridine(55) synthase</fullName>
        <ecNumber evidence="2">5.4.99.25</ecNumber>
    </recommendedName>
    <alternativeName>
        <fullName evidence="7">tRNA pseudouridine 55 synthase</fullName>
    </alternativeName>
    <alternativeName>
        <fullName evidence="5">tRNA pseudouridylate synthase</fullName>
    </alternativeName>
    <alternativeName>
        <fullName evidence="6">tRNA-uridine isomerase</fullName>
    </alternativeName>
</protein>
<dbReference type="FunFam" id="3.30.70.3190:FF:000001">
    <property type="entry name" value="tRNA pseudouridine synthase Pus10"/>
    <property type="match status" value="1"/>
</dbReference>
<dbReference type="GO" id="GO:0160148">
    <property type="term" value="F:tRNA pseudouridine(55) synthase activity"/>
    <property type="evidence" value="ECO:0007669"/>
    <property type="project" value="UniProtKB-EC"/>
</dbReference>
<feature type="domain" description="Pus10-like C-terminal" evidence="8">
    <location>
        <begin position="305"/>
        <end position="523"/>
    </location>
</feature>
<evidence type="ECO:0000256" key="7">
    <source>
        <dbReference type="ARBA" id="ARBA00083669"/>
    </source>
</evidence>
<proteinExistence type="inferred from homology"/>
<name>A0A5D2QHU2_GOSTO</name>
<accession>A0A5D2QHU2</accession>
<dbReference type="PANTHER" id="PTHR21568">
    <property type="entry name" value="TRNA PSEUDOURIDINE SYNTHASE PUS10"/>
    <property type="match status" value="1"/>
</dbReference>
<dbReference type="GO" id="GO:0031119">
    <property type="term" value="P:tRNA pseudouridine synthesis"/>
    <property type="evidence" value="ECO:0007669"/>
    <property type="project" value="UniProtKB-ARBA"/>
</dbReference>
<evidence type="ECO:0000259" key="8">
    <source>
        <dbReference type="Pfam" id="PF21238"/>
    </source>
</evidence>
<dbReference type="EMBL" id="CM017614">
    <property type="protein sequence ID" value="TYI27733.1"/>
    <property type="molecule type" value="Genomic_DNA"/>
</dbReference>
<dbReference type="InterPro" id="IPR048741">
    <property type="entry name" value="Pus10-like_C"/>
</dbReference>
<comment type="similarity">
    <text evidence="1">Belongs to the pseudouridine synthase Pus10 family.</text>
</comment>
<evidence type="ECO:0000256" key="6">
    <source>
        <dbReference type="ARBA" id="ARBA00079393"/>
    </source>
</evidence>
<dbReference type="InterPro" id="IPR039894">
    <property type="entry name" value="Pus10-like"/>
</dbReference>
<reference evidence="9 10" key="1">
    <citation type="submission" date="2019-07" db="EMBL/GenBank/DDBJ databases">
        <title>WGS assembly of Gossypium tomentosum.</title>
        <authorList>
            <person name="Chen Z.J."/>
            <person name="Sreedasyam A."/>
            <person name="Ando A."/>
            <person name="Song Q."/>
            <person name="De L."/>
            <person name="Hulse-Kemp A."/>
            <person name="Ding M."/>
            <person name="Ye W."/>
            <person name="Kirkbride R."/>
            <person name="Jenkins J."/>
            <person name="Plott C."/>
            <person name="Lovell J."/>
            <person name="Lin Y.-M."/>
            <person name="Vaughn R."/>
            <person name="Liu B."/>
            <person name="Li W."/>
            <person name="Simpson S."/>
            <person name="Scheffler B."/>
            <person name="Saski C."/>
            <person name="Grover C."/>
            <person name="Hu G."/>
            <person name="Conover J."/>
            <person name="Carlson J."/>
            <person name="Shu S."/>
            <person name="Boston L."/>
            <person name="Williams M."/>
            <person name="Peterson D."/>
            <person name="Mcgee K."/>
            <person name="Jones D."/>
            <person name="Wendel J."/>
            <person name="Stelly D."/>
            <person name="Grimwood J."/>
            <person name="Schmutz J."/>
        </authorList>
    </citation>
    <scope>NUCLEOTIDE SEQUENCE [LARGE SCALE GENOMIC DNA]</scope>
    <source>
        <strain evidence="9">7179.01</strain>
    </source>
</reference>
<evidence type="ECO:0000256" key="1">
    <source>
        <dbReference type="ARBA" id="ARBA00009652"/>
    </source>
</evidence>